<dbReference type="Gene3D" id="3.30.559.10">
    <property type="entry name" value="Chloramphenicol acetyltransferase-like domain"/>
    <property type="match status" value="1"/>
</dbReference>
<keyword evidence="3" id="KW-0530">Neurotransmitter biosynthesis</keyword>
<evidence type="ECO:0000313" key="9">
    <source>
        <dbReference type="Proteomes" id="UP001075354"/>
    </source>
</evidence>
<evidence type="ECO:0000256" key="5">
    <source>
        <dbReference type="ARBA" id="ARBA00039091"/>
    </source>
</evidence>
<protein>
    <recommendedName>
        <fullName evidence="6">Choline O-acetyltransferase</fullName>
        <ecNumber evidence="5">2.3.1.6</ecNumber>
    </recommendedName>
</protein>
<dbReference type="GO" id="GO:0005737">
    <property type="term" value="C:cytoplasm"/>
    <property type="evidence" value="ECO:0007669"/>
    <property type="project" value="TreeGrafter"/>
</dbReference>
<dbReference type="GO" id="GO:0004102">
    <property type="term" value="F:choline O-acetyltransferase activity"/>
    <property type="evidence" value="ECO:0007669"/>
    <property type="project" value="UniProtKB-EC"/>
</dbReference>
<dbReference type="PROSITE" id="PS00439">
    <property type="entry name" value="ACYLTRANSF_C_1"/>
    <property type="match status" value="1"/>
</dbReference>
<dbReference type="InterPro" id="IPR039551">
    <property type="entry name" value="Cho/carn_acyl_trans"/>
</dbReference>
<comment type="similarity">
    <text evidence="1">Belongs to the carnitine/choline acetyltransferase family.</text>
</comment>
<dbReference type="GO" id="GO:0045202">
    <property type="term" value="C:synapse"/>
    <property type="evidence" value="ECO:0007669"/>
    <property type="project" value="GOC"/>
</dbReference>
<dbReference type="Proteomes" id="UP001075354">
    <property type="component" value="Chromosome 4"/>
</dbReference>
<dbReference type="GO" id="GO:0043005">
    <property type="term" value="C:neuron projection"/>
    <property type="evidence" value="ECO:0007669"/>
    <property type="project" value="TreeGrafter"/>
</dbReference>
<dbReference type="InterPro" id="IPR042231">
    <property type="entry name" value="Cho/carn_acyl_trans_2"/>
</dbReference>
<evidence type="ECO:0000256" key="2">
    <source>
        <dbReference type="ARBA" id="ARBA00022679"/>
    </source>
</evidence>
<dbReference type="InterPro" id="IPR000542">
    <property type="entry name" value="Carn_acyl_trans"/>
</dbReference>
<dbReference type="InterPro" id="IPR023213">
    <property type="entry name" value="CAT-like_dom_sf"/>
</dbReference>
<dbReference type="Gene3D" id="3.30.559.70">
    <property type="entry name" value="Choline/Carnitine o-acyltransferase, domain 2"/>
    <property type="match status" value="1"/>
</dbReference>
<evidence type="ECO:0000256" key="4">
    <source>
        <dbReference type="ARBA" id="ARBA00023315"/>
    </source>
</evidence>
<dbReference type="PANTHER" id="PTHR22589">
    <property type="entry name" value="CARNITINE O-ACYLTRANSFERASE"/>
    <property type="match status" value="1"/>
</dbReference>
<dbReference type="Pfam" id="PF00755">
    <property type="entry name" value="Carn_acyltransf"/>
    <property type="match status" value="1"/>
</dbReference>
<evidence type="ECO:0000256" key="1">
    <source>
        <dbReference type="ARBA" id="ARBA00005232"/>
    </source>
</evidence>
<dbReference type="SUPFAM" id="SSF52777">
    <property type="entry name" value="CoA-dependent acyltransferases"/>
    <property type="match status" value="1"/>
</dbReference>
<reference evidence="8" key="1">
    <citation type="submission" date="2022-12" db="EMBL/GenBank/DDBJ databases">
        <title>Chromosome-level genome assembly of the bean flower thrips Megalurothrips usitatus.</title>
        <authorList>
            <person name="Ma L."/>
            <person name="Liu Q."/>
            <person name="Li H."/>
            <person name="Cai W."/>
        </authorList>
    </citation>
    <scope>NUCLEOTIDE SEQUENCE</scope>
    <source>
        <strain evidence="8">Cailab_2022a</strain>
    </source>
</reference>
<dbReference type="GO" id="GO:0007274">
    <property type="term" value="P:neuromuscular synaptic transmission"/>
    <property type="evidence" value="ECO:0007669"/>
    <property type="project" value="TreeGrafter"/>
</dbReference>
<keyword evidence="4" id="KW-0012">Acyltransferase</keyword>
<keyword evidence="2" id="KW-0808">Transferase</keyword>
<accession>A0AAV7XUL0</accession>
<organism evidence="8 9">
    <name type="scientific">Megalurothrips usitatus</name>
    <name type="common">bean blossom thrips</name>
    <dbReference type="NCBI Taxonomy" id="439358"/>
    <lineage>
        <taxon>Eukaryota</taxon>
        <taxon>Metazoa</taxon>
        <taxon>Ecdysozoa</taxon>
        <taxon>Arthropoda</taxon>
        <taxon>Hexapoda</taxon>
        <taxon>Insecta</taxon>
        <taxon>Pterygota</taxon>
        <taxon>Neoptera</taxon>
        <taxon>Paraneoptera</taxon>
        <taxon>Thysanoptera</taxon>
        <taxon>Terebrantia</taxon>
        <taxon>Thripoidea</taxon>
        <taxon>Thripidae</taxon>
        <taxon>Megalurothrips</taxon>
    </lineage>
</organism>
<name>A0AAV7XUL0_9NEOP</name>
<evidence type="ECO:0000256" key="3">
    <source>
        <dbReference type="ARBA" id="ARBA00022979"/>
    </source>
</evidence>
<dbReference type="PANTHER" id="PTHR22589:SF14">
    <property type="entry name" value="CHOLINE O-ACETYLTRANSFERASE"/>
    <property type="match status" value="1"/>
</dbReference>
<gene>
    <name evidence="8" type="ORF">ONE63_006913</name>
</gene>
<dbReference type="AlphaFoldDB" id="A0AAV7XUL0"/>
<evidence type="ECO:0000259" key="7">
    <source>
        <dbReference type="Pfam" id="PF00755"/>
    </source>
</evidence>
<proteinExistence type="inferred from homology"/>
<dbReference type="EMBL" id="JAPTSV010000004">
    <property type="protein sequence ID" value="KAJ1528506.1"/>
    <property type="molecule type" value="Genomic_DNA"/>
</dbReference>
<sequence>MPLDASLIPDDAPLPKLPLPPLQQTVDRYLEAVRPLVAPAAYEKTRNIAKAFTAPGGPGPRLQRALEQRRERTSNWVYEWWLADMYLCNPLPLPINSNPGMVFPPVLARTAEERARFAARMVLSAVRYQTDVLDSPCSDGDPPPPPAMTSALTTLERRKRLLGCDYYYPRYRFYSDRFYYDRVLDRLYDYKGDYYYYPYKYCDYWDYYDYRPLHSCEYCDPTHWRNLRYRDYKKYLY</sequence>
<dbReference type="EC" id="2.3.1.6" evidence="5"/>
<evidence type="ECO:0000313" key="8">
    <source>
        <dbReference type="EMBL" id="KAJ1528506.1"/>
    </source>
</evidence>
<feature type="domain" description="Choline/carnitine acyltransferase" evidence="7">
    <location>
        <begin position="17"/>
        <end position="132"/>
    </location>
</feature>
<dbReference type="GO" id="GO:0008292">
    <property type="term" value="P:acetylcholine biosynthetic process"/>
    <property type="evidence" value="ECO:0007669"/>
    <property type="project" value="TreeGrafter"/>
</dbReference>
<keyword evidence="9" id="KW-1185">Reference proteome</keyword>
<evidence type="ECO:0000256" key="6">
    <source>
        <dbReference type="ARBA" id="ARBA00040495"/>
    </source>
</evidence>
<comment type="caution">
    <text evidence="8">The sequence shown here is derived from an EMBL/GenBank/DDBJ whole genome shotgun (WGS) entry which is preliminary data.</text>
</comment>